<dbReference type="Proteomes" id="UP000002605">
    <property type="component" value="Chromosome 1"/>
</dbReference>
<accession>B9W825</accession>
<dbReference type="PROSITE" id="PS51450">
    <property type="entry name" value="LRR"/>
    <property type="match status" value="1"/>
</dbReference>
<dbReference type="GeneID" id="8044784"/>
<dbReference type="AlphaFoldDB" id="B9W825"/>
<sequence length="692" mass="80065">MTILTPDVDLFSKVAKLPSEVIIMIIDHLPKCVLPELLYFPPIRKEIASTILSDVYITNNVRRHKGSNDDEPLVGYSQCDCNQFRIKLIKLKQGINQWNIYPKTIHLEYMEQFTNVLDTFPELLAEASSINGIFFGKEVLDPEELTKFLNNSNIKFDMIRLDDFQDPVKIPPVATTISLFDTILDDYDISDVQKMDIEMKSRSLGSEFYDFPIDLEELQIKSESLFQATLIPNLRKLCITAEYHLISYRIEELTRLEYLSLNFLNFTCFYALEMDAPNLKTLILNKCLTLTEYDGLENCQHLKHLTINDCAYPFELLNKASFHELESFEYNGSDYIDPECFEKENFTFPVNLKKLSIKSEDFINVDLNQIVFPVSLTHLELLDISFINEYFHLDDNLQYIHIETSKLTFENKFKIPSMAEELILKADYLTFESPEFMYSLPKNLLRLHLIATKQGEMNSLTQTIKWPMILSDFALTGFNIDYKTLELLNLKESKLREIKVCEGNVKKLDIDLFPVSVEYLTLSHMGIHQLPDSLEKLENLQKLSLSGNQLRKINSVKLPISSLKDLDLSQCNLELVSPFLVSMFEMENENPELRVNATGNLNVNVNDIRKVLKAIKGLSLELNKFNETLMEISKHSSRLQCTSELDDPYFEQSITEKKTGPDSYESEDLYNGSDFNSDEEKNDEDNKRRKVS</sequence>
<dbReference type="InterPro" id="IPR032675">
    <property type="entry name" value="LRR_dom_sf"/>
</dbReference>
<evidence type="ECO:0000313" key="2">
    <source>
        <dbReference type="CGD" id="CAL0000163563"/>
    </source>
</evidence>
<dbReference type="InterPro" id="IPR001611">
    <property type="entry name" value="Leu-rich_rpt"/>
</dbReference>
<dbReference type="SUPFAM" id="SSF52058">
    <property type="entry name" value="L domain-like"/>
    <property type="match status" value="1"/>
</dbReference>
<dbReference type="Gene3D" id="3.80.10.10">
    <property type="entry name" value="Ribonuclease Inhibitor"/>
    <property type="match status" value="2"/>
</dbReference>
<dbReference type="HOGENOM" id="CLU_016174_1_1_1"/>
<gene>
    <name evidence="2" type="ordered locus">Cd36_05810</name>
    <name evidence="3" type="ORF">CD36_05810</name>
</gene>
<dbReference type="PANTHER" id="PTHR47186:SF63">
    <property type="entry name" value="C-JID DOMAIN-CONTAINING PROTEIN"/>
    <property type="match status" value="1"/>
</dbReference>
<dbReference type="RefSeq" id="XP_002417245.1">
    <property type="nucleotide sequence ID" value="XM_002417200.1"/>
</dbReference>
<protein>
    <submittedName>
        <fullName evidence="3">Leucine-rich Irepeat IFA/LPF family protein, putative</fullName>
    </submittedName>
</protein>
<organism evidence="3 4">
    <name type="scientific">Candida dubliniensis (strain CD36 / ATCC MYA-646 / CBS 7987 / NCPF 3949 / NRRL Y-17841)</name>
    <name type="common">Yeast</name>
    <dbReference type="NCBI Taxonomy" id="573826"/>
    <lineage>
        <taxon>Eukaryota</taxon>
        <taxon>Fungi</taxon>
        <taxon>Dikarya</taxon>
        <taxon>Ascomycota</taxon>
        <taxon>Saccharomycotina</taxon>
        <taxon>Pichiomycetes</taxon>
        <taxon>Debaryomycetaceae</taxon>
        <taxon>Candida/Lodderomyces clade</taxon>
        <taxon>Candida</taxon>
    </lineage>
</organism>
<dbReference type="CGD" id="CAL0000163563">
    <property type="gene designation" value="Cd36_05810"/>
</dbReference>
<dbReference type="VEuPathDB" id="FungiDB:CD36_05810"/>
<evidence type="ECO:0000256" key="1">
    <source>
        <dbReference type="SAM" id="MobiDB-lite"/>
    </source>
</evidence>
<dbReference type="KEGG" id="cdu:CD36_05810"/>
<feature type="region of interest" description="Disordered" evidence="1">
    <location>
        <begin position="654"/>
        <end position="692"/>
    </location>
</feature>
<dbReference type="PANTHER" id="PTHR47186">
    <property type="entry name" value="LEUCINE-RICH REPEAT-CONTAINING PROTEIN 57"/>
    <property type="match status" value="1"/>
</dbReference>
<dbReference type="EMBL" id="FM992688">
    <property type="protein sequence ID" value="CAX44843.1"/>
    <property type="molecule type" value="Genomic_DNA"/>
</dbReference>
<proteinExistence type="predicted"/>
<evidence type="ECO:0000313" key="3">
    <source>
        <dbReference type="EMBL" id="CAX44843.1"/>
    </source>
</evidence>
<dbReference type="OrthoDB" id="4021105at2759"/>
<keyword evidence="4" id="KW-1185">Reference proteome</keyword>
<evidence type="ECO:0000313" key="4">
    <source>
        <dbReference type="Proteomes" id="UP000002605"/>
    </source>
</evidence>
<name>B9W825_CANDC</name>
<reference evidence="3 4" key="1">
    <citation type="journal article" date="2009" name="Genome Res.">
        <title>Comparative genomics of the fungal pathogens Candida dubliniensis and Candida albicans.</title>
        <authorList>
            <person name="Jackson A.P."/>
            <person name="Gamble J.A."/>
            <person name="Yeomans T."/>
            <person name="Moran G.P."/>
            <person name="Saunders D."/>
            <person name="Harris D."/>
            <person name="Aslett M."/>
            <person name="Barrell J.F."/>
            <person name="Butler G."/>
            <person name="Citiulo F."/>
            <person name="Coleman D.C."/>
            <person name="de Groot P.W.J."/>
            <person name="Goodwin T.J."/>
            <person name="Quail M.A."/>
            <person name="McQuillan J."/>
            <person name="Munro C.A."/>
            <person name="Pain A."/>
            <person name="Poulter R.T."/>
            <person name="Rajandream M.A."/>
            <person name="Renauld H."/>
            <person name="Spiering M.J."/>
            <person name="Tivey A."/>
            <person name="Gow N.A.R."/>
            <person name="Barrell B."/>
            <person name="Sullivan D.J."/>
            <person name="Berriman M."/>
        </authorList>
    </citation>
    <scope>NUCLEOTIDE SEQUENCE [LARGE SCALE GENOMIC DNA]</scope>
    <source>
        <strain evidence="4">CD36 / ATCC MYA-646 / CBS 7987 / NCPF 3949 / NRRL Y-17841</strain>
    </source>
</reference>